<dbReference type="Proteomes" id="UP000521748">
    <property type="component" value="Unassembled WGS sequence"/>
</dbReference>
<dbReference type="InterPro" id="IPR024320">
    <property type="entry name" value="LPG_synthase_C"/>
</dbReference>
<feature type="transmembrane region" description="Helical" evidence="6">
    <location>
        <begin position="349"/>
        <end position="372"/>
    </location>
</feature>
<keyword evidence="5 6" id="KW-0472">Membrane</keyword>
<keyword evidence="3 6" id="KW-0812">Transmembrane</keyword>
<dbReference type="InterPro" id="IPR051211">
    <property type="entry name" value="PG_lysyltransferase"/>
</dbReference>
<sequence length="824" mass="89664">MTIPTHSAPRPRWWSVRSLALPVILLLLFWLLGALTNSLLDGPADPVLHRFALDFSTAALQPWTLISSSFFATGLADYLISSVLLLVGIAFACRFAGNWRTILAFVLGATLSSFLLNLMIDWGVSNDAQWLGYLGGDYQVGCYAGLCAAVGMATAALESLWRRRLRLWLLAGTIMFTLYLGVGQSILAFLGALIGILLGSLLLRSRAEHRLRHSSLRETRVLLATVVAVFAIGPLIAQFTANFSAGPLSFVNELTLQSSMNSQSVQQACNGQATCETLQSIVGASSPGAVLLTLIPVLLSLVCAEGLRRGRRLPLWITIAVQGYLAALSLLVTVLYLTDPSNEQSPDLLSFLAVYLAPMVLAPLVTVLALLLNRHAFQVRSSPESVRGLARTGLALAVSLLLVYVVAWFAEDNLSTDVLGSLLSQLPHLLIPFPGPLDSNLPQGLICTLLYTFGAAVIWLIMLYLMVRDYWRFGGQGADQAADRAIAAGLIRRGGGALSHMALWEGNYYWFTADGQAGVAYQVHHGVALTVADPFGEEAWRAAAAQGFVTHCIEQGLVPCFYSASAALGPGVAELGFRPLEVAEETRLEVTSQAFRGKEWQNVRTALNKARKLEVRNIWGTFASFSPAVRSQIAQLSEEWVAEKALPQLGFTLGGLEELKDDSVLCCVAMDEAGQVLAVTSWLPVYREGQIESWTLDFMRRHPDSFNGVMEYMIASAVRHFQQQVEVISLSGTPLASAVSEGGGRPEDAMSRLLSFLAAALEPFYGFRSLAAFKARFQPSHRTMFMYYQDPLALPSIALAVTEAYLPGQSARQRTQMLRQLLSK</sequence>
<feature type="transmembrane region" description="Helical" evidence="6">
    <location>
        <begin position="314"/>
        <end position="337"/>
    </location>
</feature>
<comment type="caution">
    <text evidence="8">The sequence shown here is derived from an EMBL/GenBank/DDBJ whole genome shotgun (WGS) entry which is preliminary data.</text>
</comment>
<dbReference type="GO" id="GO:0055091">
    <property type="term" value="P:phospholipid homeostasis"/>
    <property type="evidence" value="ECO:0007669"/>
    <property type="project" value="TreeGrafter"/>
</dbReference>
<comment type="subcellular location">
    <subcellularLocation>
        <location evidence="1">Cell membrane</location>
        <topology evidence="1">Multi-pass membrane protein</topology>
    </subcellularLocation>
</comment>
<keyword evidence="2" id="KW-1003">Cell membrane</keyword>
<evidence type="ECO:0000313" key="9">
    <source>
        <dbReference type="Proteomes" id="UP000521748"/>
    </source>
</evidence>
<gene>
    <name evidence="8" type="ORF">FHU41_002905</name>
</gene>
<proteinExistence type="predicted"/>
<dbReference type="Pfam" id="PF09924">
    <property type="entry name" value="LPG_synthase_C"/>
    <property type="match status" value="1"/>
</dbReference>
<dbReference type="RefSeq" id="WP_179390282.1">
    <property type="nucleotide sequence ID" value="NZ_JACBYQ010000002.1"/>
</dbReference>
<feature type="transmembrane region" description="Helical" evidence="6">
    <location>
        <begin position="102"/>
        <end position="120"/>
    </location>
</feature>
<feature type="transmembrane region" description="Helical" evidence="6">
    <location>
        <begin position="288"/>
        <end position="307"/>
    </location>
</feature>
<protein>
    <submittedName>
        <fullName evidence="8">Lysylphosphatidylglycerol synthetase-like protein (DUF2156 family)</fullName>
    </submittedName>
</protein>
<evidence type="ECO:0000256" key="3">
    <source>
        <dbReference type="ARBA" id="ARBA00022692"/>
    </source>
</evidence>
<feature type="transmembrane region" description="Helical" evidence="6">
    <location>
        <begin position="140"/>
        <end position="158"/>
    </location>
</feature>
<feature type="transmembrane region" description="Helical" evidence="6">
    <location>
        <begin position="165"/>
        <end position="182"/>
    </location>
</feature>
<dbReference type="GO" id="GO:0005886">
    <property type="term" value="C:plasma membrane"/>
    <property type="evidence" value="ECO:0007669"/>
    <property type="project" value="UniProtKB-SubCell"/>
</dbReference>
<keyword evidence="9" id="KW-1185">Reference proteome</keyword>
<feature type="transmembrane region" description="Helical" evidence="6">
    <location>
        <begin position="219"/>
        <end position="241"/>
    </location>
</feature>
<dbReference type="InterPro" id="IPR035952">
    <property type="entry name" value="Rhomboid-like_sf"/>
</dbReference>
<keyword evidence="4 6" id="KW-1133">Transmembrane helix</keyword>
<feature type="transmembrane region" description="Helical" evidence="6">
    <location>
        <begin position="188"/>
        <end position="207"/>
    </location>
</feature>
<dbReference type="GO" id="GO:0016755">
    <property type="term" value="F:aminoacyltransferase activity"/>
    <property type="evidence" value="ECO:0007669"/>
    <property type="project" value="TreeGrafter"/>
</dbReference>
<evidence type="ECO:0000256" key="6">
    <source>
        <dbReference type="SAM" id="Phobius"/>
    </source>
</evidence>
<dbReference type="PANTHER" id="PTHR34697">
    <property type="entry name" value="PHOSPHATIDYLGLYCEROL LYSYLTRANSFERASE"/>
    <property type="match status" value="1"/>
</dbReference>
<name>A0A7Y9LW11_9MICC</name>
<reference evidence="8 9" key="1">
    <citation type="submission" date="2020-07" db="EMBL/GenBank/DDBJ databases">
        <title>Sequencing the genomes of 1000 actinobacteria strains.</title>
        <authorList>
            <person name="Klenk H.-P."/>
        </authorList>
    </citation>
    <scope>NUCLEOTIDE SEQUENCE [LARGE SCALE GENOMIC DNA]</scope>
    <source>
        <strain evidence="8 9">DSM 102047</strain>
    </source>
</reference>
<evidence type="ECO:0000256" key="1">
    <source>
        <dbReference type="ARBA" id="ARBA00004651"/>
    </source>
</evidence>
<evidence type="ECO:0000256" key="2">
    <source>
        <dbReference type="ARBA" id="ARBA00022475"/>
    </source>
</evidence>
<evidence type="ECO:0000256" key="4">
    <source>
        <dbReference type="ARBA" id="ARBA00022989"/>
    </source>
</evidence>
<feature type="domain" description="Phosphatidylglycerol lysyltransferase C-terminal" evidence="7">
    <location>
        <begin position="494"/>
        <end position="788"/>
    </location>
</feature>
<dbReference type="AlphaFoldDB" id="A0A7Y9LW11"/>
<evidence type="ECO:0000256" key="5">
    <source>
        <dbReference type="ARBA" id="ARBA00023136"/>
    </source>
</evidence>
<organism evidence="8 9">
    <name type="scientific">Psychromicrobium silvestre</name>
    <dbReference type="NCBI Taxonomy" id="1645614"/>
    <lineage>
        <taxon>Bacteria</taxon>
        <taxon>Bacillati</taxon>
        <taxon>Actinomycetota</taxon>
        <taxon>Actinomycetes</taxon>
        <taxon>Micrococcales</taxon>
        <taxon>Micrococcaceae</taxon>
        <taxon>Psychromicrobium</taxon>
    </lineage>
</organism>
<feature type="transmembrane region" description="Helical" evidence="6">
    <location>
        <begin position="20"/>
        <end position="40"/>
    </location>
</feature>
<dbReference type="SUPFAM" id="SSF144091">
    <property type="entry name" value="Rhomboid-like"/>
    <property type="match status" value="1"/>
</dbReference>
<dbReference type="EMBL" id="JACBYQ010000002">
    <property type="protein sequence ID" value="NYE96655.1"/>
    <property type="molecule type" value="Genomic_DNA"/>
</dbReference>
<evidence type="ECO:0000259" key="7">
    <source>
        <dbReference type="Pfam" id="PF09924"/>
    </source>
</evidence>
<feature type="transmembrane region" description="Helical" evidence="6">
    <location>
        <begin position="78"/>
        <end position="95"/>
    </location>
</feature>
<feature type="transmembrane region" description="Helical" evidence="6">
    <location>
        <begin position="443"/>
        <end position="467"/>
    </location>
</feature>
<dbReference type="PANTHER" id="PTHR34697:SF2">
    <property type="entry name" value="PHOSPHATIDYLGLYCEROL LYSYLTRANSFERASE"/>
    <property type="match status" value="1"/>
</dbReference>
<accession>A0A7Y9LW11</accession>
<evidence type="ECO:0000313" key="8">
    <source>
        <dbReference type="EMBL" id="NYE96655.1"/>
    </source>
</evidence>
<feature type="transmembrane region" description="Helical" evidence="6">
    <location>
        <begin position="393"/>
        <end position="410"/>
    </location>
</feature>